<evidence type="ECO:0000313" key="2">
    <source>
        <dbReference type="EMBL" id="PYE53913.1"/>
    </source>
</evidence>
<feature type="compositionally biased region" description="Low complexity" evidence="1">
    <location>
        <begin position="87"/>
        <end position="102"/>
    </location>
</feature>
<dbReference type="EMBL" id="QJSX01000007">
    <property type="protein sequence ID" value="PYE53913.1"/>
    <property type="molecule type" value="Genomic_DNA"/>
</dbReference>
<protein>
    <submittedName>
        <fullName evidence="2">Uncharacterized protein</fullName>
    </submittedName>
</protein>
<accession>A0A318S6S3</accession>
<comment type="caution">
    <text evidence="2">The sequence shown here is derived from an EMBL/GenBank/DDBJ whole genome shotgun (WGS) entry which is preliminary data.</text>
</comment>
<feature type="region of interest" description="Disordered" evidence="1">
    <location>
        <begin position="69"/>
        <end position="120"/>
    </location>
</feature>
<keyword evidence="3" id="KW-1185">Reference proteome</keyword>
<sequence>MLELEVRLFETLQVTCHGHSVTPPHALCQDAVAWSGRDANFDVHDGGDLRPGNADALKNRVMHTWEMLQPHSPGCVRQLDDGRGTRPRPGTGARPPRAARTGQGRDDPQNVFSVDQDILM</sequence>
<reference evidence="2 3" key="1">
    <citation type="submission" date="2018-06" db="EMBL/GenBank/DDBJ databases">
        <title>Genomic Encyclopedia of Type Strains, Phase IV (KMG-IV): sequencing the most valuable type-strain genomes for metagenomic binning, comparative biology and taxonomic classification.</title>
        <authorList>
            <person name="Goeker M."/>
        </authorList>
    </citation>
    <scope>NUCLEOTIDE SEQUENCE [LARGE SCALE GENOMIC DNA]</scope>
    <source>
        <strain evidence="2 3">DSM 18048</strain>
    </source>
</reference>
<organism evidence="2 3">
    <name type="scientific">Deinococcus yavapaiensis KR-236</name>
    <dbReference type="NCBI Taxonomy" id="694435"/>
    <lineage>
        <taxon>Bacteria</taxon>
        <taxon>Thermotogati</taxon>
        <taxon>Deinococcota</taxon>
        <taxon>Deinococci</taxon>
        <taxon>Deinococcales</taxon>
        <taxon>Deinococcaceae</taxon>
        <taxon>Deinococcus</taxon>
    </lineage>
</organism>
<name>A0A318S6S3_9DEIO</name>
<evidence type="ECO:0000313" key="3">
    <source>
        <dbReference type="Proteomes" id="UP000248326"/>
    </source>
</evidence>
<dbReference type="AlphaFoldDB" id="A0A318S6S3"/>
<proteinExistence type="predicted"/>
<gene>
    <name evidence="2" type="ORF">DES52_107171</name>
</gene>
<evidence type="ECO:0000256" key="1">
    <source>
        <dbReference type="SAM" id="MobiDB-lite"/>
    </source>
</evidence>
<dbReference type="Proteomes" id="UP000248326">
    <property type="component" value="Unassembled WGS sequence"/>
</dbReference>